<keyword evidence="3" id="KW-1185">Reference proteome</keyword>
<dbReference type="AlphaFoldDB" id="A0A2P5EKL9"/>
<sequence length="136" mass="15600">MDMSKNIPIDLEIDDDQIHIAEEGDQVPEMQTNPNASRSYSQFQDSYSPSASTTSKRARTISNVWDHFDMEFKYEIDKFAFCTIGIIVDERRTLLVPEMVEIFNEEQEIPTMNAEGRGQLFPPDGDGDFIKPFKKA</sequence>
<organism evidence="2 3">
    <name type="scientific">Trema orientale</name>
    <name type="common">Charcoal tree</name>
    <name type="synonym">Celtis orientalis</name>
    <dbReference type="NCBI Taxonomy" id="63057"/>
    <lineage>
        <taxon>Eukaryota</taxon>
        <taxon>Viridiplantae</taxon>
        <taxon>Streptophyta</taxon>
        <taxon>Embryophyta</taxon>
        <taxon>Tracheophyta</taxon>
        <taxon>Spermatophyta</taxon>
        <taxon>Magnoliopsida</taxon>
        <taxon>eudicotyledons</taxon>
        <taxon>Gunneridae</taxon>
        <taxon>Pentapetalae</taxon>
        <taxon>rosids</taxon>
        <taxon>fabids</taxon>
        <taxon>Rosales</taxon>
        <taxon>Cannabaceae</taxon>
        <taxon>Trema</taxon>
    </lineage>
</organism>
<accession>A0A2P5EKL9</accession>
<dbReference type="InParanoid" id="A0A2P5EKL9"/>
<dbReference type="Proteomes" id="UP000237000">
    <property type="component" value="Unassembled WGS sequence"/>
</dbReference>
<feature type="compositionally biased region" description="Polar residues" evidence="1">
    <location>
        <begin position="29"/>
        <end position="55"/>
    </location>
</feature>
<feature type="region of interest" description="Disordered" evidence="1">
    <location>
        <begin position="24"/>
        <end position="55"/>
    </location>
</feature>
<proteinExistence type="predicted"/>
<reference evidence="3" key="1">
    <citation type="submission" date="2016-06" db="EMBL/GenBank/DDBJ databases">
        <title>Parallel loss of symbiosis genes in relatives of nitrogen-fixing non-legume Parasponia.</title>
        <authorList>
            <person name="Van Velzen R."/>
            <person name="Holmer R."/>
            <person name="Bu F."/>
            <person name="Rutten L."/>
            <person name="Van Zeijl A."/>
            <person name="Liu W."/>
            <person name="Santuari L."/>
            <person name="Cao Q."/>
            <person name="Sharma T."/>
            <person name="Shen D."/>
            <person name="Roswanjaya Y."/>
            <person name="Wardhani T."/>
            <person name="Kalhor M.S."/>
            <person name="Jansen J."/>
            <person name="Van den Hoogen J."/>
            <person name="Gungor B."/>
            <person name="Hartog M."/>
            <person name="Hontelez J."/>
            <person name="Verver J."/>
            <person name="Yang W.-C."/>
            <person name="Schijlen E."/>
            <person name="Repin R."/>
            <person name="Schilthuizen M."/>
            <person name="Schranz E."/>
            <person name="Heidstra R."/>
            <person name="Miyata K."/>
            <person name="Fedorova E."/>
            <person name="Kohlen W."/>
            <person name="Bisseling T."/>
            <person name="Smit S."/>
            <person name="Geurts R."/>
        </authorList>
    </citation>
    <scope>NUCLEOTIDE SEQUENCE [LARGE SCALE GENOMIC DNA]</scope>
    <source>
        <strain evidence="3">cv. RG33-2</strain>
    </source>
</reference>
<gene>
    <name evidence="2" type="ORF">TorRG33x02_181430</name>
</gene>
<comment type="caution">
    <text evidence="2">The sequence shown here is derived from an EMBL/GenBank/DDBJ whole genome shotgun (WGS) entry which is preliminary data.</text>
</comment>
<evidence type="ECO:0000313" key="3">
    <source>
        <dbReference type="Proteomes" id="UP000237000"/>
    </source>
</evidence>
<protein>
    <submittedName>
        <fullName evidence="2">Uncharacterized protein</fullName>
    </submittedName>
</protein>
<evidence type="ECO:0000313" key="2">
    <source>
        <dbReference type="EMBL" id="PON86093.1"/>
    </source>
</evidence>
<name>A0A2P5EKL9_TREOI</name>
<dbReference type="EMBL" id="JXTC01000137">
    <property type="protein sequence ID" value="PON86093.1"/>
    <property type="molecule type" value="Genomic_DNA"/>
</dbReference>
<evidence type="ECO:0000256" key="1">
    <source>
        <dbReference type="SAM" id="MobiDB-lite"/>
    </source>
</evidence>